<dbReference type="GeneID" id="24628195"/>
<protein>
    <recommendedName>
        <fullName evidence="3">Phage protein</fullName>
    </recommendedName>
</protein>
<proteinExistence type="predicted"/>
<sequence length="84" mass="9615">MVLTMNKPVRATSEQVVYREEYANGWVVEVIHSLKGFGHIYVENKPYSVAIMKPAENFADYSTVGTAEEVLKIIEEVVKYEEDM</sequence>
<organism evidence="1 2">
    <name type="scientific">Enterococcus phage ECP3</name>
    <dbReference type="NCBI Taxonomy" id="1498168"/>
    <lineage>
        <taxon>Viruses</taxon>
        <taxon>Duplodnaviria</taxon>
        <taxon>Heunggongvirae</taxon>
        <taxon>Uroviricota</taxon>
        <taxon>Caudoviricetes</taxon>
        <taxon>Herelleviridae</taxon>
        <taxon>Brockvirinae</taxon>
        <taxon>Kochikohdavirus</taxon>
        <taxon>Kochikohdavirus ECP3</taxon>
    </lineage>
</organism>
<evidence type="ECO:0000313" key="1">
    <source>
        <dbReference type="EMBL" id="AII28506.1"/>
    </source>
</evidence>
<name>A0A096XT63_9CAUD</name>
<evidence type="ECO:0008006" key="3">
    <source>
        <dbReference type="Google" id="ProtNLM"/>
    </source>
</evidence>
<dbReference type="RefSeq" id="YP_009147147.1">
    <property type="nucleotide sequence ID" value="NC_027335.2"/>
</dbReference>
<evidence type="ECO:0000313" key="2">
    <source>
        <dbReference type="Proteomes" id="UP000030157"/>
    </source>
</evidence>
<dbReference type="EMBL" id="KJ801817">
    <property type="protein sequence ID" value="AII28506.1"/>
    <property type="molecule type" value="Genomic_DNA"/>
</dbReference>
<dbReference type="Proteomes" id="UP000030157">
    <property type="component" value="Segment"/>
</dbReference>
<keyword evidence="2" id="KW-1185">Reference proteome</keyword>
<accession>A0A096XT63</accession>
<reference evidence="1" key="1">
    <citation type="submission" date="2014-05" db="EMBL/GenBank/DDBJ databases">
        <title>Complete genome sequence of Enterococcus faecalis bacteriophage ECP3.</title>
        <authorList>
            <person name="Kang H.-Y."/>
            <person name="Kim S."/>
            <person name="Kim J."/>
        </authorList>
    </citation>
    <scope>NUCLEOTIDE SEQUENCE [LARGE SCALE GENOMIC DNA]</scope>
    <source>
        <strain evidence="1">ECP3</strain>
    </source>
</reference>